<dbReference type="PROSITE" id="PS00101">
    <property type="entry name" value="HEXAPEP_TRANSFERASES"/>
    <property type="match status" value="1"/>
</dbReference>
<name>A0A3D8M9C5_9ALTE</name>
<organism evidence="5 6">
    <name type="scientific">Alteromonas aestuariivivens</name>
    <dbReference type="NCBI Taxonomy" id="1938339"/>
    <lineage>
        <taxon>Bacteria</taxon>
        <taxon>Pseudomonadati</taxon>
        <taxon>Pseudomonadota</taxon>
        <taxon>Gammaproteobacteria</taxon>
        <taxon>Alteromonadales</taxon>
        <taxon>Alteromonadaceae</taxon>
        <taxon>Alteromonas/Salinimonas group</taxon>
        <taxon>Alteromonas</taxon>
    </lineage>
</organism>
<evidence type="ECO:0000313" key="5">
    <source>
        <dbReference type="EMBL" id="RDV26579.1"/>
    </source>
</evidence>
<dbReference type="PANTHER" id="PTHR43300:SF11">
    <property type="entry name" value="ACETYLTRANSFERASE RV3034C-RELATED"/>
    <property type="match status" value="1"/>
</dbReference>
<dbReference type="CDD" id="cd03349">
    <property type="entry name" value="LbH_XAT"/>
    <property type="match status" value="1"/>
</dbReference>
<dbReference type="AlphaFoldDB" id="A0A3D8M9C5"/>
<dbReference type="InterPro" id="IPR001451">
    <property type="entry name" value="Hexapep"/>
</dbReference>
<comment type="similarity">
    <text evidence="1">Belongs to the transferase hexapeptide repeat family.</text>
</comment>
<dbReference type="InterPro" id="IPR011004">
    <property type="entry name" value="Trimer_LpxA-like_sf"/>
</dbReference>
<dbReference type="EMBL" id="QRHA01000004">
    <property type="protein sequence ID" value="RDV26579.1"/>
    <property type="molecule type" value="Genomic_DNA"/>
</dbReference>
<dbReference type="Proteomes" id="UP000256561">
    <property type="component" value="Unassembled WGS sequence"/>
</dbReference>
<dbReference type="OrthoDB" id="9815592at2"/>
<accession>A0A3D8M9C5</accession>
<reference evidence="6" key="1">
    <citation type="submission" date="2018-08" db="EMBL/GenBank/DDBJ databases">
        <authorList>
            <person name="Zhang J."/>
            <person name="Du Z.-J."/>
        </authorList>
    </citation>
    <scope>NUCLEOTIDE SEQUENCE [LARGE SCALE GENOMIC DNA]</scope>
    <source>
        <strain evidence="6">KCTC 52655</strain>
    </source>
</reference>
<dbReference type="RefSeq" id="WP_115592533.1">
    <property type="nucleotide sequence ID" value="NZ_QRHA01000004.1"/>
</dbReference>
<dbReference type="SUPFAM" id="SSF51161">
    <property type="entry name" value="Trimeric LpxA-like enzymes"/>
    <property type="match status" value="1"/>
</dbReference>
<evidence type="ECO:0000256" key="1">
    <source>
        <dbReference type="ARBA" id="ARBA00007274"/>
    </source>
</evidence>
<sequence>MIQRRFYKKSLEHEFKNKRIFFSQKGRARFIDGQRISFYSDSIAEPYTGYFEGSKLYTMGSFSYSWSELPEHTVVGRYCSIASGVSVMGEKHPIERFSSSAITYNPTFILSTISAQDAKLETTYQVTNPHQLQDLSVNIGNDVWIGHNVTLATGITIGDGAVIATRAVVTKDVPPYAVVAGVPAKIVKYRFNEKEREKLQNVKWWEYAYWDFKDISADSNPTEYCLRLEEKIAANEIEPYSPKSIPFVEFFK</sequence>
<evidence type="ECO:0000256" key="4">
    <source>
        <dbReference type="ARBA" id="ARBA00023315"/>
    </source>
</evidence>
<dbReference type="InterPro" id="IPR050179">
    <property type="entry name" value="Trans_hexapeptide_repeat"/>
</dbReference>
<dbReference type="Pfam" id="PF00132">
    <property type="entry name" value="Hexapep"/>
    <property type="match status" value="1"/>
</dbReference>
<protein>
    <submittedName>
        <fullName evidence="5">Antibiotic acetyltransferase</fullName>
    </submittedName>
</protein>
<dbReference type="GO" id="GO:0016746">
    <property type="term" value="F:acyltransferase activity"/>
    <property type="evidence" value="ECO:0007669"/>
    <property type="project" value="UniProtKB-KW"/>
</dbReference>
<keyword evidence="6" id="KW-1185">Reference proteome</keyword>
<evidence type="ECO:0000256" key="3">
    <source>
        <dbReference type="ARBA" id="ARBA00022737"/>
    </source>
</evidence>
<dbReference type="InterPro" id="IPR018357">
    <property type="entry name" value="Hexapep_transf_CS"/>
</dbReference>
<evidence type="ECO:0000256" key="2">
    <source>
        <dbReference type="ARBA" id="ARBA00022679"/>
    </source>
</evidence>
<keyword evidence="3" id="KW-0677">Repeat</keyword>
<keyword evidence="2 5" id="KW-0808">Transferase</keyword>
<proteinExistence type="inferred from homology"/>
<gene>
    <name evidence="5" type="ORF">DXV75_06175</name>
</gene>
<dbReference type="Gene3D" id="2.160.10.10">
    <property type="entry name" value="Hexapeptide repeat proteins"/>
    <property type="match status" value="1"/>
</dbReference>
<dbReference type="PANTHER" id="PTHR43300">
    <property type="entry name" value="ACETYLTRANSFERASE"/>
    <property type="match status" value="1"/>
</dbReference>
<keyword evidence="4" id="KW-0012">Acyltransferase</keyword>
<evidence type="ECO:0000313" key="6">
    <source>
        <dbReference type="Proteomes" id="UP000256561"/>
    </source>
</evidence>
<comment type="caution">
    <text evidence="5">The sequence shown here is derived from an EMBL/GenBank/DDBJ whole genome shotgun (WGS) entry which is preliminary data.</text>
</comment>